<accession>A0A0H4WY96</accession>
<dbReference type="PATRIC" id="fig|1297742.4.peg.5393"/>
<dbReference type="STRING" id="1297742.A176_005308"/>
<gene>
    <name evidence="1" type="ORF">A176_005308</name>
</gene>
<organism evidence="1 2">
    <name type="scientific">Pseudomyxococcus hansupus</name>
    <dbReference type="NCBI Taxonomy" id="1297742"/>
    <lineage>
        <taxon>Bacteria</taxon>
        <taxon>Pseudomonadati</taxon>
        <taxon>Myxococcota</taxon>
        <taxon>Myxococcia</taxon>
        <taxon>Myxococcales</taxon>
        <taxon>Cystobacterineae</taxon>
        <taxon>Myxococcaceae</taxon>
        <taxon>Pseudomyxococcus</taxon>
    </lineage>
</organism>
<evidence type="ECO:0000313" key="1">
    <source>
        <dbReference type="EMBL" id="AKQ68396.1"/>
    </source>
</evidence>
<dbReference type="AlphaFoldDB" id="A0A0H4WY96"/>
<dbReference type="Proteomes" id="UP000009026">
    <property type="component" value="Chromosome"/>
</dbReference>
<dbReference type="EMBL" id="CP012109">
    <property type="protein sequence ID" value="AKQ68396.1"/>
    <property type="molecule type" value="Genomic_DNA"/>
</dbReference>
<proteinExistence type="predicted"/>
<protein>
    <submittedName>
        <fullName evidence="1">Uncharacterized protein</fullName>
    </submittedName>
</protein>
<name>A0A0H4WY96_9BACT</name>
<evidence type="ECO:0000313" key="2">
    <source>
        <dbReference type="Proteomes" id="UP000009026"/>
    </source>
</evidence>
<sequence>MTLADAETSAEALSMARQELEALTPMLDGLRRQAVFCLVDISVFVGSERQFTNGVELSPGDLAWFAERGLGFAVSAYPVSDEEEEEDA</sequence>
<dbReference type="KEGG" id="mym:A176_005308"/>
<keyword evidence="2" id="KW-1185">Reference proteome</keyword>
<reference evidence="1 2" key="1">
    <citation type="journal article" date="2016" name="PLoS ONE">
        <title>Complete Genome Sequence and Comparative Genomics of a Novel Myxobacterium Myxococcus hansupus.</title>
        <authorList>
            <person name="Sharma G."/>
            <person name="Narwani T."/>
            <person name="Subramanian S."/>
        </authorList>
    </citation>
    <scope>NUCLEOTIDE SEQUENCE [LARGE SCALE GENOMIC DNA]</scope>
    <source>
        <strain evidence="2">mixupus</strain>
    </source>
</reference>